<dbReference type="InterPro" id="IPR019648">
    <property type="entry name" value="YebY"/>
</dbReference>
<feature type="transmembrane region" description="Helical" evidence="1">
    <location>
        <begin position="7"/>
        <end position="25"/>
    </location>
</feature>
<keyword evidence="1" id="KW-0812">Transmembrane</keyword>
<name>A0A918DXT0_9GAMM</name>
<keyword evidence="1" id="KW-1133">Transmembrane helix</keyword>
<accession>A0A918DXT0</accession>
<proteinExistence type="predicted"/>
<dbReference type="Pfam" id="PF10709">
    <property type="entry name" value="DUF2511"/>
    <property type="match status" value="1"/>
</dbReference>
<evidence type="ECO:0000256" key="1">
    <source>
        <dbReference type="SAM" id="Phobius"/>
    </source>
</evidence>
<protein>
    <submittedName>
        <fullName evidence="2">Uncharacterized protein</fullName>
    </submittedName>
</protein>
<keyword evidence="3" id="KW-1185">Reference proteome</keyword>
<dbReference type="EMBL" id="BMLT01000012">
    <property type="protein sequence ID" value="GGO87031.1"/>
    <property type="molecule type" value="Genomic_DNA"/>
</dbReference>
<evidence type="ECO:0000313" key="3">
    <source>
        <dbReference type="Proteomes" id="UP000599578"/>
    </source>
</evidence>
<comment type="caution">
    <text evidence="2">The sequence shown here is derived from an EMBL/GenBank/DDBJ whole genome shotgun (WGS) entry which is preliminary data.</text>
</comment>
<organism evidence="2 3">
    <name type="scientific">Marinobacterium nitratireducens</name>
    <dbReference type="NCBI Taxonomy" id="518897"/>
    <lineage>
        <taxon>Bacteria</taxon>
        <taxon>Pseudomonadati</taxon>
        <taxon>Pseudomonadota</taxon>
        <taxon>Gammaproteobacteria</taxon>
        <taxon>Oceanospirillales</taxon>
        <taxon>Oceanospirillaceae</taxon>
        <taxon>Marinobacterium</taxon>
    </lineage>
</organism>
<dbReference type="Proteomes" id="UP000599578">
    <property type="component" value="Unassembled WGS sequence"/>
</dbReference>
<dbReference type="AlphaFoldDB" id="A0A918DXT0"/>
<evidence type="ECO:0000313" key="2">
    <source>
        <dbReference type="EMBL" id="GGO87031.1"/>
    </source>
</evidence>
<gene>
    <name evidence="2" type="ORF">GCM10011348_39270</name>
</gene>
<keyword evidence="1" id="KW-0472">Membrane</keyword>
<sequence>MVSGKKWMYGAAGAMAATVAIVLLLQRETDAGFVLSITENGDELYRFTGVLTPSLPGEVETAGDFGELLELLELKVVTPGAAVSGTAESLSWRDDHNREIHIGTKLCPDGVRCVDQVRVHPDAARRLDNIASAFDNARLVTPEDYKTWPFTVERAVLRCLPPKRLTLISGDGVYALNTPARSPQSQDIAGVLKDHPLRAGEKLSYGPVFFDAIALCETVATSTGPD</sequence>
<reference evidence="2 3" key="1">
    <citation type="journal article" date="2014" name="Int. J. Syst. Evol. Microbiol.">
        <title>Complete genome sequence of Corynebacterium casei LMG S-19264T (=DSM 44701T), isolated from a smear-ripened cheese.</title>
        <authorList>
            <consortium name="US DOE Joint Genome Institute (JGI-PGF)"/>
            <person name="Walter F."/>
            <person name="Albersmeier A."/>
            <person name="Kalinowski J."/>
            <person name="Ruckert C."/>
        </authorList>
    </citation>
    <scope>NUCLEOTIDE SEQUENCE [LARGE SCALE GENOMIC DNA]</scope>
    <source>
        <strain evidence="2 3">CGMCC 1.7286</strain>
    </source>
</reference>
<dbReference type="RefSeq" id="WP_188862332.1">
    <property type="nucleotide sequence ID" value="NZ_BMLT01000012.1"/>
</dbReference>